<sequence>LTLQLSREKCITGIAGMINNDVGPG</sequence>
<feature type="non-terminal residue" evidence="1">
    <location>
        <position position="1"/>
    </location>
</feature>
<evidence type="ECO:0000313" key="1">
    <source>
        <dbReference type="EMBL" id="KKL17756.1"/>
    </source>
</evidence>
<protein>
    <submittedName>
        <fullName evidence="1">Uncharacterized protein</fullName>
    </submittedName>
</protein>
<dbReference type="EMBL" id="LAZR01039134">
    <property type="protein sequence ID" value="KKL17756.1"/>
    <property type="molecule type" value="Genomic_DNA"/>
</dbReference>
<comment type="caution">
    <text evidence="1">The sequence shown here is derived from an EMBL/GenBank/DDBJ whole genome shotgun (WGS) entry which is preliminary data.</text>
</comment>
<organism evidence="1">
    <name type="scientific">marine sediment metagenome</name>
    <dbReference type="NCBI Taxonomy" id="412755"/>
    <lineage>
        <taxon>unclassified sequences</taxon>
        <taxon>metagenomes</taxon>
        <taxon>ecological metagenomes</taxon>
    </lineage>
</organism>
<name>A0A0F9DJ78_9ZZZZ</name>
<reference evidence="1" key="1">
    <citation type="journal article" date="2015" name="Nature">
        <title>Complex archaea that bridge the gap between prokaryotes and eukaryotes.</title>
        <authorList>
            <person name="Spang A."/>
            <person name="Saw J.H."/>
            <person name="Jorgensen S.L."/>
            <person name="Zaremba-Niedzwiedzka K."/>
            <person name="Martijn J."/>
            <person name="Lind A.E."/>
            <person name="van Eijk R."/>
            <person name="Schleper C."/>
            <person name="Guy L."/>
            <person name="Ettema T.J."/>
        </authorList>
    </citation>
    <scope>NUCLEOTIDE SEQUENCE</scope>
</reference>
<proteinExistence type="predicted"/>
<accession>A0A0F9DJ78</accession>
<dbReference type="AlphaFoldDB" id="A0A0F9DJ78"/>
<gene>
    <name evidence="1" type="ORF">LCGC14_2482340</name>
</gene>